<evidence type="ECO:0000256" key="3">
    <source>
        <dbReference type="ARBA" id="ARBA00023163"/>
    </source>
</evidence>
<dbReference type="Proteomes" id="UP001601992">
    <property type="component" value="Unassembled WGS sequence"/>
</dbReference>
<dbReference type="PROSITE" id="PS50977">
    <property type="entry name" value="HTH_TETR_2"/>
    <property type="match status" value="1"/>
</dbReference>
<keyword evidence="1" id="KW-0805">Transcription regulation</keyword>
<dbReference type="PRINTS" id="PR00455">
    <property type="entry name" value="HTHTETR"/>
</dbReference>
<dbReference type="SUPFAM" id="SSF46689">
    <property type="entry name" value="Homeodomain-like"/>
    <property type="match status" value="1"/>
</dbReference>
<evidence type="ECO:0000256" key="1">
    <source>
        <dbReference type="ARBA" id="ARBA00023015"/>
    </source>
</evidence>
<keyword evidence="2 4" id="KW-0238">DNA-binding</keyword>
<organism evidence="6 7">
    <name type="scientific">Nocardia jiangxiensis</name>
    <dbReference type="NCBI Taxonomy" id="282685"/>
    <lineage>
        <taxon>Bacteria</taxon>
        <taxon>Bacillati</taxon>
        <taxon>Actinomycetota</taxon>
        <taxon>Actinomycetes</taxon>
        <taxon>Mycobacteriales</taxon>
        <taxon>Nocardiaceae</taxon>
        <taxon>Nocardia</taxon>
    </lineage>
</organism>
<keyword evidence="3" id="KW-0804">Transcription</keyword>
<evidence type="ECO:0000256" key="4">
    <source>
        <dbReference type="PROSITE-ProRule" id="PRU00335"/>
    </source>
</evidence>
<name>A0ABW6RYU3_9NOCA</name>
<evidence type="ECO:0000256" key="2">
    <source>
        <dbReference type="ARBA" id="ARBA00023125"/>
    </source>
</evidence>
<proteinExistence type="predicted"/>
<dbReference type="PANTHER" id="PTHR30055:SF234">
    <property type="entry name" value="HTH-TYPE TRANSCRIPTIONAL REGULATOR BETI"/>
    <property type="match status" value="1"/>
</dbReference>
<evidence type="ECO:0000313" key="6">
    <source>
        <dbReference type="EMBL" id="MFF3569200.1"/>
    </source>
</evidence>
<protein>
    <submittedName>
        <fullName evidence="6">TetR/AcrR family transcriptional regulator</fullName>
    </submittedName>
</protein>
<dbReference type="Pfam" id="PF00440">
    <property type="entry name" value="TetR_N"/>
    <property type="match status" value="1"/>
</dbReference>
<dbReference type="EMBL" id="JBIAQY010000004">
    <property type="protein sequence ID" value="MFF3569200.1"/>
    <property type="molecule type" value="Genomic_DNA"/>
</dbReference>
<feature type="DNA-binding region" description="H-T-H motif" evidence="4">
    <location>
        <begin position="43"/>
        <end position="62"/>
    </location>
</feature>
<dbReference type="InterPro" id="IPR050109">
    <property type="entry name" value="HTH-type_TetR-like_transc_reg"/>
</dbReference>
<dbReference type="InterPro" id="IPR001647">
    <property type="entry name" value="HTH_TetR"/>
</dbReference>
<reference evidence="6 7" key="1">
    <citation type="submission" date="2024-10" db="EMBL/GenBank/DDBJ databases">
        <title>The Natural Products Discovery Center: Release of the First 8490 Sequenced Strains for Exploring Actinobacteria Biosynthetic Diversity.</title>
        <authorList>
            <person name="Kalkreuter E."/>
            <person name="Kautsar S.A."/>
            <person name="Yang D."/>
            <person name="Bader C.D."/>
            <person name="Teijaro C.N."/>
            <person name="Fluegel L."/>
            <person name="Davis C.M."/>
            <person name="Simpson J.R."/>
            <person name="Lauterbach L."/>
            <person name="Steele A.D."/>
            <person name="Gui C."/>
            <person name="Meng S."/>
            <person name="Li G."/>
            <person name="Viehrig K."/>
            <person name="Ye F."/>
            <person name="Su P."/>
            <person name="Kiefer A.F."/>
            <person name="Nichols A."/>
            <person name="Cepeda A.J."/>
            <person name="Yan W."/>
            <person name="Fan B."/>
            <person name="Jiang Y."/>
            <person name="Adhikari A."/>
            <person name="Zheng C.-J."/>
            <person name="Schuster L."/>
            <person name="Cowan T.M."/>
            <person name="Smanski M.J."/>
            <person name="Chevrette M.G."/>
            <person name="De Carvalho L.P.S."/>
            <person name="Shen B."/>
        </authorList>
    </citation>
    <scope>NUCLEOTIDE SEQUENCE [LARGE SCALE GENOMIC DNA]</scope>
    <source>
        <strain evidence="6 7">NPDC002593</strain>
    </source>
</reference>
<keyword evidence="7" id="KW-1185">Reference proteome</keyword>
<evidence type="ECO:0000313" key="7">
    <source>
        <dbReference type="Proteomes" id="UP001601992"/>
    </source>
</evidence>
<dbReference type="InterPro" id="IPR009057">
    <property type="entry name" value="Homeodomain-like_sf"/>
</dbReference>
<dbReference type="Gene3D" id="1.10.357.10">
    <property type="entry name" value="Tetracycline Repressor, domain 2"/>
    <property type="match status" value="1"/>
</dbReference>
<evidence type="ECO:0000259" key="5">
    <source>
        <dbReference type="PROSITE" id="PS50977"/>
    </source>
</evidence>
<dbReference type="PANTHER" id="PTHR30055">
    <property type="entry name" value="HTH-TYPE TRANSCRIPTIONAL REGULATOR RUTR"/>
    <property type="match status" value="1"/>
</dbReference>
<comment type="caution">
    <text evidence="6">The sequence shown here is derived from an EMBL/GenBank/DDBJ whole genome shotgun (WGS) entry which is preliminary data.</text>
</comment>
<dbReference type="RefSeq" id="WP_387403962.1">
    <property type="nucleotide sequence ID" value="NZ_JBIAQY010000004.1"/>
</dbReference>
<feature type="domain" description="HTH tetR-type" evidence="5">
    <location>
        <begin position="20"/>
        <end position="80"/>
    </location>
</feature>
<gene>
    <name evidence="6" type="ORF">ACFYXQ_15620</name>
</gene>
<accession>A0ABW6RYU3</accession>
<sequence length="209" mass="23517">MEQKQTAPGRRRRVQATHREMTRTLLTDAAITVFAEKGYAQSTIDQIAAEAGTSRATFYLHFRTKADLLRDLLERASGAFTEPYTRLAASLRAHDPDAVREWILEAMRGWIEVEDIMRPVYEAANASAETYRDIFPDDLPGIAEMSEALLEADIVANAEQAEIYTIILYSPLLHLFRKHLRGEPFDHEFAASAIANAWTDTIVGALHAR</sequence>